<comment type="caution">
    <text evidence="1">The sequence shown here is derived from an EMBL/GenBank/DDBJ whole genome shotgun (WGS) entry which is preliminary data.</text>
</comment>
<reference evidence="1 2" key="1">
    <citation type="submission" date="2016-08" db="EMBL/GenBank/DDBJ databases">
        <title>Novel Firmicutes and Novel Genomes.</title>
        <authorList>
            <person name="Poppleton D.I."/>
            <person name="Gribaldo S."/>
        </authorList>
    </citation>
    <scope>NUCLEOTIDE SEQUENCE [LARGE SCALE GENOMIC DNA]</scope>
    <source>
        <strain evidence="1 2">CTT3</strain>
    </source>
</reference>
<evidence type="ECO:0000313" key="2">
    <source>
        <dbReference type="Proteomes" id="UP000284177"/>
    </source>
</evidence>
<protein>
    <submittedName>
        <fullName evidence="1">Uncharacterized protein</fullName>
    </submittedName>
</protein>
<accession>A0A419T5F8</accession>
<dbReference type="EMBL" id="MCIB01000009">
    <property type="protein sequence ID" value="RKD32711.1"/>
    <property type="molecule type" value="Genomic_DNA"/>
</dbReference>
<organism evidence="1 2">
    <name type="scientific">Thermohalobacter berrensis</name>
    <dbReference type="NCBI Taxonomy" id="99594"/>
    <lineage>
        <taxon>Bacteria</taxon>
        <taxon>Bacillati</taxon>
        <taxon>Bacillota</taxon>
        <taxon>Tissierellia</taxon>
        <taxon>Tissierellales</taxon>
        <taxon>Thermohalobacteraceae</taxon>
        <taxon>Thermohalobacter</taxon>
    </lineage>
</organism>
<evidence type="ECO:0000313" key="1">
    <source>
        <dbReference type="EMBL" id="RKD32711.1"/>
    </source>
</evidence>
<name>A0A419T5F8_9FIRM</name>
<dbReference type="Proteomes" id="UP000284177">
    <property type="component" value="Unassembled WGS sequence"/>
</dbReference>
<sequence>MTVLNLVDYKLNLAEKICVEKFQNDTMLVICNFHKKSQNKIIDLIKYDIKKFQLDGIVLDYKLIQVLCTMYLGLAWSMYRKGKSIQKNSNFLDYILTKESKDVNINEIVDYIDTNNLYSNMFEYIAERYFTLYFRKYVKDVLARMDITCQTIKRDENALGEMIKEHMERFGIKVLALGVYDEYNK</sequence>
<dbReference type="RefSeq" id="WP_120168198.1">
    <property type="nucleotide sequence ID" value="NZ_MCIB01000009.1"/>
</dbReference>
<keyword evidence="2" id="KW-1185">Reference proteome</keyword>
<dbReference type="AlphaFoldDB" id="A0A419T5F8"/>
<dbReference type="OrthoDB" id="1951860at2"/>
<proteinExistence type="predicted"/>
<gene>
    <name evidence="1" type="ORF">BET03_10265</name>
</gene>